<keyword evidence="1" id="KW-0472">Membrane</keyword>
<reference evidence="2" key="1">
    <citation type="submission" date="2021-05" db="EMBL/GenBank/DDBJ databases">
        <authorList>
            <person name="Pietrasiak N."/>
            <person name="Ward R."/>
            <person name="Stajich J.E."/>
            <person name="Kurbessoian T."/>
        </authorList>
    </citation>
    <scope>NUCLEOTIDE SEQUENCE</scope>
    <source>
        <strain evidence="2">GSE-NOS-MK-12-04C</strain>
    </source>
</reference>
<organism evidence="2 3">
    <name type="scientific">Cyanomargarita calcarea GSE-NOS-MK-12-04C</name>
    <dbReference type="NCBI Taxonomy" id="2839659"/>
    <lineage>
        <taxon>Bacteria</taxon>
        <taxon>Bacillati</taxon>
        <taxon>Cyanobacteriota</taxon>
        <taxon>Cyanophyceae</taxon>
        <taxon>Nostocales</taxon>
        <taxon>Cyanomargaritaceae</taxon>
        <taxon>Cyanomargarita</taxon>
    </lineage>
</organism>
<gene>
    <name evidence="2" type="ORF">KME60_16430</name>
</gene>
<evidence type="ECO:0000313" key="2">
    <source>
        <dbReference type="EMBL" id="MBW4668960.1"/>
    </source>
</evidence>
<protein>
    <submittedName>
        <fullName evidence="2">YfbM family protein</fullName>
    </submittedName>
</protein>
<name>A0A951QN33_9CYAN</name>
<dbReference type="InterPro" id="IPR015068">
    <property type="entry name" value="DUF1877"/>
</dbReference>
<dbReference type="SUPFAM" id="SSF111069">
    <property type="entry name" value="Hypothetical protein yfbM"/>
    <property type="match status" value="1"/>
</dbReference>
<dbReference type="Gene3D" id="3.40.1760.10">
    <property type="entry name" value="YfbM-like super family"/>
    <property type="match status" value="1"/>
</dbReference>
<feature type="transmembrane region" description="Helical" evidence="1">
    <location>
        <begin position="6"/>
        <end position="23"/>
    </location>
</feature>
<dbReference type="InterPro" id="IPR035944">
    <property type="entry name" value="YfbM-like_sf"/>
</dbReference>
<accession>A0A951QN33</accession>
<dbReference type="EMBL" id="JAHHGZ010000016">
    <property type="protein sequence ID" value="MBW4668960.1"/>
    <property type="molecule type" value="Genomic_DNA"/>
</dbReference>
<comment type="caution">
    <text evidence="2">The sequence shown here is derived from an EMBL/GenBank/DDBJ whole genome shotgun (WGS) entry which is preliminary data.</text>
</comment>
<keyword evidence="1" id="KW-0812">Transmembrane</keyword>
<keyword evidence="1" id="KW-1133">Transmembrane helix</keyword>
<evidence type="ECO:0000313" key="3">
    <source>
        <dbReference type="Proteomes" id="UP000729701"/>
    </source>
</evidence>
<dbReference type="Pfam" id="PF08974">
    <property type="entry name" value="DUF1877"/>
    <property type="match status" value="1"/>
</dbReference>
<reference evidence="2" key="2">
    <citation type="journal article" date="2022" name="Microbiol. Resour. Announc.">
        <title>Metagenome Sequencing to Explore Phylogenomics of Terrestrial Cyanobacteria.</title>
        <authorList>
            <person name="Ward R.D."/>
            <person name="Stajich J.E."/>
            <person name="Johansen J.R."/>
            <person name="Huntemann M."/>
            <person name="Clum A."/>
            <person name="Foster B."/>
            <person name="Foster B."/>
            <person name="Roux S."/>
            <person name="Palaniappan K."/>
            <person name="Varghese N."/>
            <person name="Mukherjee S."/>
            <person name="Reddy T.B.K."/>
            <person name="Daum C."/>
            <person name="Copeland A."/>
            <person name="Chen I.A."/>
            <person name="Ivanova N.N."/>
            <person name="Kyrpides N.C."/>
            <person name="Shapiro N."/>
            <person name="Eloe-Fadrosh E.A."/>
            <person name="Pietrasiak N."/>
        </authorList>
    </citation>
    <scope>NUCLEOTIDE SEQUENCE</scope>
    <source>
        <strain evidence="2">GSE-NOS-MK-12-04C</strain>
    </source>
</reference>
<evidence type="ECO:0000256" key="1">
    <source>
        <dbReference type="SAM" id="Phobius"/>
    </source>
</evidence>
<proteinExistence type="predicted"/>
<dbReference type="Proteomes" id="UP000729701">
    <property type="component" value="Unassembled WGS sequence"/>
</dbReference>
<dbReference type="AlphaFoldDB" id="A0A951QN33"/>
<sequence length="277" mass="32040">MVSSVATTIVVLVLMYYHASLYLRAKLNMVMSGEFKQVSPQLLLKLKENPDFVRVFIGSDWISELDYKQTIEYLCPQNILKIKLDMPFKTLKFDLTPVINFYGRMKELLGIVDCRKRIEPHINVILAERKADACELHTSWAELDFFLAGYWYYERIDKSAGDSLPLIEKFHEYNIPLVNASFGGKKIGYATDSGAVRYLMPNQVKLVAKALSLISAINLRSRCEILIECAIAQGKYYPEYWECKNDFDGFVECLYNPLEQYFKDAADKDYAMLFYLI</sequence>